<sequence length="78" mass="8935">MKRAGIERDSLERKKMLTEGAPALMKKRSNEHSLFEGFSVPFLFAKRMYLLSNGGSSVEKNVIVELESTEFDFHPRTN</sequence>
<gene>
    <name evidence="1" type="ORF">EVAR_14582_1</name>
</gene>
<keyword evidence="2" id="KW-1185">Reference proteome</keyword>
<evidence type="ECO:0000313" key="1">
    <source>
        <dbReference type="EMBL" id="GBP30065.1"/>
    </source>
</evidence>
<reference evidence="1 2" key="1">
    <citation type="journal article" date="2019" name="Commun. Biol.">
        <title>The bagworm genome reveals a unique fibroin gene that provides high tensile strength.</title>
        <authorList>
            <person name="Kono N."/>
            <person name="Nakamura H."/>
            <person name="Ohtoshi R."/>
            <person name="Tomita M."/>
            <person name="Numata K."/>
            <person name="Arakawa K."/>
        </authorList>
    </citation>
    <scope>NUCLEOTIDE SEQUENCE [LARGE SCALE GENOMIC DNA]</scope>
</reference>
<proteinExistence type="predicted"/>
<dbReference type="AlphaFoldDB" id="A0A4C1UUF0"/>
<comment type="caution">
    <text evidence="1">The sequence shown here is derived from an EMBL/GenBank/DDBJ whole genome shotgun (WGS) entry which is preliminary data.</text>
</comment>
<protein>
    <submittedName>
        <fullName evidence="1">Uncharacterized protein</fullName>
    </submittedName>
</protein>
<name>A0A4C1UUF0_EUMVA</name>
<dbReference type="Proteomes" id="UP000299102">
    <property type="component" value="Unassembled WGS sequence"/>
</dbReference>
<accession>A0A4C1UUF0</accession>
<evidence type="ECO:0000313" key="2">
    <source>
        <dbReference type="Proteomes" id="UP000299102"/>
    </source>
</evidence>
<dbReference type="EMBL" id="BGZK01000228">
    <property type="protein sequence ID" value="GBP30065.1"/>
    <property type="molecule type" value="Genomic_DNA"/>
</dbReference>
<organism evidence="1 2">
    <name type="scientific">Eumeta variegata</name>
    <name type="common">Bagworm moth</name>
    <name type="synonym">Eumeta japonica</name>
    <dbReference type="NCBI Taxonomy" id="151549"/>
    <lineage>
        <taxon>Eukaryota</taxon>
        <taxon>Metazoa</taxon>
        <taxon>Ecdysozoa</taxon>
        <taxon>Arthropoda</taxon>
        <taxon>Hexapoda</taxon>
        <taxon>Insecta</taxon>
        <taxon>Pterygota</taxon>
        <taxon>Neoptera</taxon>
        <taxon>Endopterygota</taxon>
        <taxon>Lepidoptera</taxon>
        <taxon>Glossata</taxon>
        <taxon>Ditrysia</taxon>
        <taxon>Tineoidea</taxon>
        <taxon>Psychidae</taxon>
        <taxon>Oiketicinae</taxon>
        <taxon>Eumeta</taxon>
    </lineage>
</organism>